<comment type="similarity">
    <text evidence="1">Belongs to the GMC oxidoreductase family.</text>
</comment>
<keyword evidence="4" id="KW-0274">FAD</keyword>
<dbReference type="OrthoDB" id="269227at2759"/>
<name>A0A317UWE4_9EURO</name>
<dbReference type="SUPFAM" id="SSF54373">
    <property type="entry name" value="FAD-linked reductases, C-terminal domain"/>
    <property type="match status" value="1"/>
</dbReference>
<dbReference type="GO" id="GO:0044550">
    <property type="term" value="P:secondary metabolite biosynthetic process"/>
    <property type="evidence" value="ECO:0007669"/>
    <property type="project" value="TreeGrafter"/>
</dbReference>
<evidence type="ECO:0000256" key="4">
    <source>
        <dbReference type="PIRSR" id="PIRSR000137-2"/>
    </source>
</evidence>
<evidence type="ECO:0000256" key="1">
    <source>
        <dbReference type="ARBA" id="ARBA00010790"/>
    </source>
</evidence>
<dbReference type="RefSeq" id="XP_025461424.1">
    <property type="nucleotide sequence ID" value="XM_025614805.1"/>
</dbReference>
<dbReference type="InterPro" id="IPR007867">
    <property type="entry name" value="GMC_OxRtase_C"/>
</dbReference>
<evidence type="ECO:0000259" key="5">
    <source>
        <dbReference type="PROSITE" id="PS00624"/>
    </source>
</evidence>
<dbReference type="EMBL" id="MSFK01000058">
    <property type="protein sequence ID" value="PWY65358.1"/>
    <property type="molecule type" value="Genomic_DNA"/>
</dbReference>
<dbReference type="GO" id="GO:0050660">
    <property type="term" value="F:flavin adenine dinucleotide binding"/>
    <property type="evidence" value="ECO:0007669"/>
    <property type="project" value="InterPro"/>
</dbReference>
<dbReference type="Gene3D" id="3.30.560.10">
    <property type="entry name" value="Glucose Oxidase, domain 3"/>
    <property type="match status" value="1"/>
</dbReference>
<dbReference type="SUPFAM" id="SSF51905">
    <property type="entry name" value="FAD/NAD(P)-binding domain"/>
    <property type="match status" value="1"/>
</dbReference>
<dbReference type="STRING" id="1450535.A0A317UWE4"/>
<organism evidence="6 7">
    <name type="scientific">Aspergillus sclerotioniger CBS 115572</name>
    <dbReference type="NCBI Taxonomy" id="1450535"/>
    <lineage>
        <taxon>Eukaryota</taxon>
        <taxon>Fungi</taxon>
        <taxon>Dikarya</taxon>
        <taxon>Ascomycota</taxon>
        <taxon>Pezizomycotina</taxon>
        <taxon>Eurotiomycetes</taxon>
        <taxon>Eurotiomycetidae</taxon>
        <taxon>Eurotiales</taxon>
        <taxon>Aspergillaceae</taxon>
        <taxon>Aspergillus</taxon>
        <taxon>Aspergillus subgen. Circumdati</taxon>
    </lineage>
</organism>
<feature type="binding site" evidence="4">
    <location>
        <begin position="609"/>
        <end position="610"/>
    </location>
    <ligand>
        <name>FAD</name>
        <dbReference type="ChEBI" id="CHEBI:57692"/>
    </ligand>
</feature>
<evidence type="ECO:0000256" key="2">
    <source>
        <dbReference type="ARBA" id="ARBA00023180"/>
    </source>
</evidence>
<dbReference type="PANTHER" id="PTHR11552:SF138">
    <property type="entry name" value="DEHYDROGENASE PKFF-RELATED"/>
    <property type="match status" value="1"/>
</dbReference>
<dbReference type="AlphaFoldDB" id="A0A317UWE4"/>
<dbReference type="InterPro" id="IPR012132">
    <property type="entry name" value="GMC_OxRdtase"/>
</dbReference>
<dbReference type="Gene3D" id="3.50.50.60">
    <property type="entry name" value="FAD/NAD(P)-binding domain"/>
    <property type="match status" value="1"/>
</dbReference>
<keyword evidence="2" id="KW-0325">Glycoprotein</keyword>
<comment type="caution">
    <text evidence="6">The sequence shown here is derived from an EMBL/GenBank/DDBJ whole genome shotgun (WGS) entry which is preliminary data.</text>
</comment>
<evidence type="ECO:0000256" key="3">
    <source>
        <dbReference type="PIRSR" id="PIRSR000137-1"/>
    </source>
</evidence>
<sequence>MPRVTERLFPTLNISSRYSCLAQMFSLRFCIFALLAFATRTSGALPDDLDGARQGILGVNASFDYVVVGAGASGLTLAARLAEQKFSVALVEAGDFYELRYPLAKIPGAAIVGIGSSVNSTTPIDWGFVAYGVPGANYRDIHYPRGKCLGGSPNKEAMQKWAELVEDDSYTFRRVLPFFQRTANFTPPNNNARESNASASFNTGAFDERGEPLHVSYPDNPVSFSSWVQRGMESIGIPAAQDFNSGSLMGAQYCTLTIDPYKKIRSSSEAAFKSTPIPRLATLALYKNTMAKRIMFSPERRAVGVVVRTRDSDYILRATREVIVSAGAFQSPQLLMVSGIGPANALKEHGIEVIVDLPGVGQNMWDHVFFGPSYRVGLQTSTRVVNDLLYLAQVIVQYIAYQGGPLTNQGTDFLAFEKLPSGVRSQFSDETVEDLSWFPSGWPEVEYLPTPLYIGDFSEPVKQQPQDGSQYAAIIGALIAPTSRGNVTIVSDDTDDLPIINPNWLATKTDQEVAIAVYRRIREAFKSEGMAPIIVGEEYFPGEQVQSDEEILDVVRNTVMTVYHASCTCKMGVRNDTMAVVDSQARVFGVEGLRVVDASAFPFLPPGHPQSVAYMLAEKIASNIISWA</sequence>
<feature type="active site" description="Proton acceptor" evidence="3">
    <location>
        <position position="608"/>
    </location>
</feature>
<feature type="active site" description="Proton donor" evidence="3">
    <location>
        <position position="564"/>
    </location>
</feature>
<dbReference type="GeneID" id="37116948"/>
<reference evidence="6 7" key="1">
    <citation type="submission" date="2016-12" db="EMBL/GenBank/DDBJ databases">
        <title>The genomes of Aspergillus section Nigri reveals drivers in fungal speciation.</title>
        <authorList>
            <consortium name="DOE Joint Genome Institute"/>
            <person name="Vesth T.C."/>
            <person name="Nybo J."/>
            <person name="Theobald S."/>
            <person name="Brandl J."/>
            <person name="Frisvad J.C."/>
            <person name="Nielsen K.F."/>
            <person name="Lyhne E.K."/>
            <person name="Kogle M.E."/>
            <person name="Kuo A."/>
            <person name="Riley R."/>
            <person name="Clum A."/>
            <person name="Nolan M."/>
            <person name="Lipzen A."/>
            <person name="Salamov A."/>
            <person name="Henrissat B."/>
            <person name="Wiebenga A."/>
            <person name="De Vries R.P."/>
            <person name="Grigoriev I.V."/>
            <person name="Mortensen U.H."/>
            <person name="Andersen M.R."/>
            <person name="Baker S.E."/>
        </authorList>
    </citation>
    <scope>NUCLEOTIDE SEQUENCE [LARGE SCALE GENOMIC DNA]</scope>
    <source>
        <strain evidence="6 7">CBS 115572</strain>
    </source>
</reference>
<keyword evidence="4" id="KW-0285">Flavoprotein</keyword>
<dbReference type="PIRSF" id="PIRSF000137">
    <property type="entry name" value="Alcohol_oxidase"/>
    <property type="match status" value="1"/>
</dbReference>
<evidence type="ECO:0000313" key="6">
    <source>
        <dbReference type="EMBL" id="PWY65358.1"/>
    </source>
</evidence>
<dbReference type="PROSITE" id="PS00624">
    <property type="entry name" value="GMC_OXRED_2"/>
    <property type="match status" value="1"/>
</dbReference>
<accession>A0A317UWE4</accession>
<dbReference type="PANTHER" id="PTHR11552">
    <property type="entry name" value="GLUCOSE-METHANOL-CHOLINE GMC OXIDOREDUCTASE"/>
    <property type="match status" value="1"/>
</dbReference>
<proteinExistence type="inferred from homology"/>
<evidence type="ECO:0000313" key="7">
    <source>
        <dbReference type="Proteomes" id="UP000246702"/>
    </source>
</evidence>
<dbReference type="GO" id="GO:0016614">
    <property type="term" value="F:oxidoreductase activity, acting on CH-OH group of donors"/>
    <property type="evidence" value="ECO:0007669"/>
    <property type="project" value="InterPro"/>
</dbReference>
<feature type="domain" description="Glucose-methanol-choline oxidoreductase N-terminal" evidence="5">
    <location>
        <begin position="327"/>
        <end position="341"/>
    </location>
</feature>
<dbReference type="InterPro" id="IPR036188">
    <property type="entry name" value="FAD/NAD-bd_sf"/>
</dbReference>
<keyword evidence="7" id="KW-1185">Reference proteome</keyword>
<dbReference type="Proteomes" id="UP000246702">
    <property type="component" value="Unassembled WGS sequence"/>
</dbReference>
<protein>
    <submittedName>
        <fullName evidence="6">Alcohol oxidase</fullName>
    </submittedName>
</protein>
<dbReference type="Pfam" id="PF05199">
    <property type="entry name" value="GMC_oxred_C"/>
    <property type="match status" value="1"/>
</dbReference>
<comment type="cofactor">
    <cofactor evidence="4">
        <name>FAD</name>
        <dbReference type="ChEBI" id="CHEBI:57692"/>
    </cofactor>
</comment>
<gene>
    <name evidence="6" type="ORF">BO94DRAFT_570378</name>
</gene>
<dbReference type="InterPro" id="IPR000172">
    <property type="entry name" value="GMC_OxRdtase_N"/>
</dbReference>
<dbReference type="Pfam" id="PF00732">
    <property type="entry name" value="GMC_oxred_N"/>
    <property type="match status" value="1"/>
</dbReference>